<keyword evidence="1" id="KW-0472">Membrane</keyword>
<name>A0A174BXD5_9FIRM</name>
<keyword evidence="3" id="KW-1185">Reference proteome</keyword>
<keyword evidence="1" id="KW-0812">Transmembrane</keyword>
<dbReference type="AlphaFoldDB" id="A0A174BXD5"/>
<keyword evidence="1" id="KW-1133">Transmembrane helix</keyword>
<evidence type="ECO:0000313" key="2">
    <source>
        <dbReference type="EMBL" id="CUO05287.1"/>
    </source>
</evidence>
<gene>
    <name evidence="2" type="ORF">ERS852385_02017</name>
</gene>
<feature type="transmembrane region" description="Helical" evidence="1">
    <location>
        <begin position="36"/>
        <end position="55"/>
    </location>
</feature>
<dbReference type="RefSeq" id="WP_036378480.1">
    <property type="nucleotide sequence ID" value="NZ_CABIWZ010000023.1"/>
</dbReference>
<proteinExistence type="predicted"/>
<dbReference type="GeneID" id="83710021"/>
<protein>
    <submittedName>
        <fullName evidence="2">Uncharacterized protein</fullName>
    </submittedName>
</protein>
<dbReference type="eggNOG" id="ENOG50346PB">
    <property type="taxonomic scope" value="Bacteria"/>
</dbReference>
<dbReference type="OrthoDB" id="1666438at2"/>
<reference evidence="2 3" key="1">
    <citation type="submission" date="2015-09" db="EMBL/GenBank/DDBJ databases">
        <authorList>
            <consortium name="Pathogen Informatics"/>
        </authorList>
    </citation>
    <scope>NUCLEOTIDE SEQUENCE [LARGE SCALE GENOMIC DNA]</scope>
    <source>
        <strain evidence="2 3">2789STDY5608828</strain>
    </source>
</reference>
<evidence type="ECO:0000313" key="3">
    <source>
        <dbReference type="Proteomes" id="UP000095546"/>
    </source>
</evidence>
<accession>A0A174BXD5</accession>
<feature type="transmembrane region" description="Helical" evidence="1">
    <location>
        <begin position="67"/>
        <end position="89"/>
    </location>
</feature>
<dbReference type="Proteomes" id="UP000095546">
    <property type="component" value="Unassembled WGS sequence"/>
</dbReference>
<organism evidence="2 3">
    <name type="scientific">Mitsuokella jalaludinii</name>
    <dbReference type="NCBI Taxonomy" id="187979"/>
    <lineage>
        <taxon>Bacteria</taxon>
        <taxon>Bacillati</taxon>
        <taxon>Bacillota</taxon>
        <taxon>Negativicutes</taxon>
        <taxon>Selenomonadales</taxon>
        <taxon>Selenomonadaceae</taxon>
        <taxon>Mitsuokella</taxon>
    </lineage>
</organism>
<dbReference type="EMBL" id="CYYU01000023">
    <property type="protein sequence ID" value="CUO05287.1"/>
    <property type="molecule type" value="Genomic_DNA"/>
</dbReference>
<evidence type="ECO:0000256" key="1">
    <source>
        <dbReference type="SAM" id="Phobius"/>
    </source>
</evidence>
<sequence>MNFHYADKIAYFFIAFSLYLLLRAFSEVHVAPLTNILLYVSIAISLLASNIPRVIDIPLHFAYPVRCVEVFSFGLAVVCFLVLCMRHMFI</sequence>